<dbReference type="InterPro" id="IPR017853">
    <property type="entry name" value="GH"/>
</dbReference>
<proteinExistence type="predicted"/>
<feature type="signal peptide" evidence="1">
    <location>
        <begin position="1"/>
        <end position="32"/>
    </location>
</feature>
<dbReference type="PATRIC" id="fig|1303518.3.peg.1904"/>
<dbReference type="EMBL" id="HF951689">
    <property type="protein sequence ID" value="CCW35655.1"/>
    <property type="molecule type" value="Genomic_DNA"/>
</dbReference>
<accession>S0EYS6</accession>
<keyword evidence="1" id="KW-0732">Signal</keyword>
<reference evidence="3" key="1">
    <citation type="submission" date="2013-03" db="EMBL/GenBank/DDBJ databases">
        <title>Genome sequence of Chthonomonas calidirosea, the first sequenced genome from the Armatimonadetes phylum (formally candidate division OP10).</title>
        <authorList>
            <person name="Lee K.C.Y."/>
            <person name="Morgan X.C."/>
            <person name="Dunfield P.F."/>
            <person name="Tamas I."/>
            <person name="Houghton K.M."/>
            <person name="Vyssotski M."/>
            <person name="Ryan J.L.J."/>
            <person name="Lagutin K."/>
            <person name="McDonald I.R."/>
            <person name="Stott M.B."/>
        </authorList>
    </citation>
    <scope>NUCLEOTIDE SEQUENCE [LARGE SCALE GENOMIC DNA]</scope>
    <source>
        <strain evidence="3">DSM 23976 / ICMP 18418 / T49</strain>
    </source>
</reference>
<dbReference type="AlphaFoldDB" id="S0EYS6"/>
<dbReference type="KEGG" id="ccz:CCALI_01844"/>
<dbReference type="HOGENOM" id="CLU_609288_0_0_0"/>
<dbReference type="Gene3D" id="3.20.20.80">
    <property type="entry name" value="Glycosidases"/>
    <property type="match status" value="1"/>
</dbReference>
<organism evidence="2 3">
    <name type="scientific">Chthonomonas calidirosea (strain DSM 23976 / ICMP 18418 / T49)</name>
    <dbReference type="NCBI Taxonomy" id="1303518"/>
    <lineage>
        <taxon>Bacteria</taxon>
        <taxon>Bacillati</taxon>
        <taxon>Armatimonadota</taxon>
        <taxon>Chthonomonadia</taxon>
        <taxon>Chthonomonadales</taxon>
        <taxon>Chthonomonadaceae</taxon>
        <taxon>Chthonomonas</taxon>
    </lineage>
</organism>
<dbReference type="SUPFAM" id="SSF51445">
    <property type="entry name" value="(Trans)glycosidases"/>
    <property type="match status" value="1"/>
</dbReference>
<feature type="chain" id="PRO_5004486430" evidence="1">
    <location>
        <begin position="33"/>
        <end position="449"/>
    </location>
</feature>
<dbReference type="OrthoDB" id="6949258at2"/>
<sequence length="449" mass="49638">MPVQAFCRFFRSLVVASCTLAALLPPIGDAWAASVQAKRDSDFLNSIGVNSAICQRGEILDKTIECVRYLGVRWIRSGIEGNPPLDKLIYLHQQTGVRYSWGLGSGGTDIKKLLITGEQLAKAGALLAFEGPNEPNNWGITYQGQEGGRNLSWLPVAKLQRDLYQAVKKDPLLKHYPVWSISENGAETDNVGLQFLTIPPGANTLMPAGTRYADFANVHNYIYHPNAPGLADNKTWNAADPTSACKVDGLYVEYGLTWAHHYPGYTESQLLSLPRVTTETGALIGGAITEEVHALNLLSMYLDQFKRGWSYTAVYLLRDRVDETGNQRFGFYRPDYTPRKAAVYLHNLTTILADQGVLHDPGRLAYAIPNEPATVHDMLLQKSNGTFDLVVWDEQIEGTSLVSVQFEKTVPTAKIYDPTVGTNPIQTLTNVRNLPLTLSDHPVIIEISH</sequence>
<name>S0EYS6_CHTCT</name>
<dbReference type="eggNOG" id="COG5309">
    <property type="taxonomic scope" value="Bacteria"/>
</dbReference>
<evidence type="ECO:0000313" key="2">
    <source>
        <dbReference type="EMBL" id="CCW35655.1"/>
    </source>
</evidence>
<dbReference type="STRING" id="454171.CP488_02246"/>
<dbReference type="RefSeq" id="WP_016483182.1">
    <property type="nucleotide sequence ID" value="NC_021487.1"/>
</dbReference>
<dbReference type="Proteomes" id="UP000014227">
    <property type="component" value="Chromosome I"/>
</dbReference>
<gene>
    <name evidence="2" type="ORF">CCALI_01844</name>
</gene>
<evidence type="ECO:0000256" key="1">
    <source>
        <dbReference type="SAM" id="SignalP"/>
    </source>
</evidence>
<keyword evidence="3" id="KW-1185">Reference proteome</keyword>
<dbReference type="InParanoid" id="S0EYS6"/>
<evidence type="ECO:0000313" key="3">
    <source>
        <dbReference type="Proteomes" id="UP000014227"/>
    </source>
</evidence>
<protein>
    <submittedName>
        <fullName evidence="2">Putative glycosyl hydrolas</fullName>
    </submittedName>
</protein>